<name>A0A075B437_ROZAC</name>
<gene>
    <name evidence="1" type="ORF">O9G_006308</name>
</gene>
<dbReference type="SUPFAM" id="SSF52799">
    <property type="entry name" value="(Phosphotyrosine protein) phosphatases II"/>
    <property type="match status" value="1"/>
</dbReference>
<evidence type="ECO:0000313" key="2">
    <source>
        <dbReference type="Proteomes" id="UP000030755"/>
    </source>
</evidence>
<dbReference type="InterPro" id="IPR029021">
    <property type="entry name" value="Prot-tyrosine_phosphatase-like"/>
</dbReference>
<reference evidence="1 2" key="1">
    <citation type="journal article" date="2013" name="Curr. Biol.">
        <title>Shared signatures of parasitism and phylogenomics unite Cryptomycota and microsporidia.</title>
        <authorList>
            <person name="James T.Y."/>
            <person name="Pelin A."/>
            <person name="Bonen L."/>
            <person name="Ahrendt S."/>
            <person name="Sain D."/>
            <person name="Corradi N."/>
            <person name="Stajich J.E."/>
        </authorList>
    </citation>
    <scope>NUCLEOTIDE SEQUENCE [LARGE SCALE GENOMIC DNA]</scope>
    <source>
        <strain evidence="1 2">CSF55</strain>
    </source>
</reference>
<evidence type="ECO:0000313" key="1">
    <source>
        <dbReference type="EMBL" id="EPZ35834.1"/>
    </source>
</evidence>
<dbReference type="OrthoDB" id="66369at2759"/>
<feature type="non-terminal residue" evidence="1">
    <location>
        <position position="1"/>
    </location>
</feature>
<sequence>QVFDEIKQEGFNVSYIRIPITDEQAPIPIVFDQLASNNLNLNDSIFNCQMGRGRTTTGMIITLMLSIVQKCSSDFSTLESVLAPTLTTIPCQFQTTITKNTHSCAATTK</sequence>
<accession>A0A075B437</accession>
<dbReference type="Proteomes" id="UP000030755">
    <property type="component" value="Unassembled WGS sequence"/>
</dbReference>
<keyword evidence="2" id="KW-1185">Reference proteome</keyword>
<dbReference type="Gene3D" id="3.90.190.10">
    <property type="entry name" value="Protein tyrosine phosphatase superfamily"/>
    <property type="match status" value="1"/>
</dbReference>
<organism evidence="1 2">
    <name type="scientific">Rozella allomycis (strain CSF55)</name>
    <dbReference type="NCBI Taxonomy" id="988480"/>
    <lineage>
        <taxon>Eukaryota</taxon>
        <taxon>Fungi</taxon>
        <taxon>Fungi incertae sedis</taxon>
        <taxon>Cryptomycota</taxon>
        <taxon>Cryptomycota incertae sedis</taxon>
        <taxon>Rozella</taxon>
    </lineage>
</organism>
<dbReference type="Pfam" id="PF14566">
    <property type="entry name" value="PTPlike_phytase"/>
    <property type="match status" value="1"/>
</dbReference>
<dbReference type="AlphaFoldDB" id="A0A075B437"/>
<evidence type="ECO:0008006" key="3">
    <source>
        <dbReference type="Google" id="ProtNLM"/>
    </source>
</evidence>
<proteinExistence type="predicted"/>
<dbReference type="HOGENOM" id="CLU_2190335_0_0_1"/>
<dbReference type="EMBL" id="KE560738">
    <property type="protein sequence ID" value="EPZ35834.1"/>
    <property type="molecule type" value="Genomic_DNA"/>
</dbReference>
<protein>
    <recommendedName>
        <fullName evidence="3">Tyrosine specific protein phosphatases domain-containing protein</fullName>
    </recommendedName>
</protein>
<dbReference type="STRING" id="988480.A0A075B437"/>